<keyword evidence="2" id="KW-0813">Transport</keyword>
<dbReference type="InterPro" id="IPR036909">
    <property type="entry name" value="Cyt_c-like_dom_sf"/>
</dbReference>
<evidence type="ECO:0000256" key="4">
    <source>
        <dbReference type="ARBA" id="ARBA00022723"/>
    </source>
</evidence>
<keyword evidence="7 8" id="KW-0408">Iron</keyword>
<dbReference type="Pfam" id="PF00034">
    <property type="entry name" value="Cytochrom_C"/>
    <property type="match status" value="1"/>
</dbReference>
<evidence type="ECO:0000259" key="10">
    <source>
        <dbReference type="PROSITE" id="PS51007"/>
    </source>
</evidence>
<gene>
    <name evidence="11" type="ORF">CKO31_01135</name>
</gene>
<keyword evidence="3 8" id="KW-0349">Heme</keyword>
<dbReference type="PANTHER" id="PTHR33751:SF9">
    <property type="entry name" value="CYTOCHROME C4"/>
    <property type="match status" value="1"/>
</dbReference>
<keyword evidence="6" id="KW-0249">Electron transport</keyword>
<evidence type="ECO:0000256" key="6">
    <source>
        <dbReference type="ARBA" id="ARBA00022982"/>
    </source>
</evidence>
<comment type="caution">
    <text evidence="11">The sequence shown here is derived from an EMBL/GenBank/DDBJ whole genome shotgun (WGS) entry which is preliminary data.</text>
</comment>
<accession>A0ABS1CBS0</accession>
<name>A0ABS1CBS0_9GAMM</name>
<feature type="domain" description="Cytochrome c" evidence="10">
    <location>
        <begin position="27"/>
        <end position="105"/>
    </location>
</feature>
<dbReference type="InterPro" id="IPR024167">
    <property type="entry name" value="Cytochrome_c4-like"/>
</dbReference>
<dbReference type="Proteomes" id="UP000748752">
    <property type="component" value="Unassembled WGS sequence"/>
</dbReference>
<dbReference type="PROSITE" id="PS51007">
    <property type="entry name" value="CYTC"/>
    <property type="match status" value="1"/>
</dbReference>
<dbReference type="PANTHER" id="PTHR33751">
    <property type="entry name" value="CBB3-TYPE CYTOCHROME C OXIDASE SUBUNIT FIXP"/>
    <property type="match status" value="1"/>
</dbReference>
<keyword evidence="5" id="KW-0574">Periplasm</keyword>
<evidence type="ECO:0000256" key="9">
    <source>
        <dbReference type="SAM" id="SignalP"/>
    </source>
</evidence>
<keyword evidence="12" id="KW-1185">Reference proteome</keyword>
<protein>
    <submittedName>
        <fullName evidence="11">Cytochrome c4</fullName>
    </submittedName>
</protein>
<comment type="subcellular location">
    <subcellularLocation>
        <location evidence="1">Periplasm</location>
    </subcellularLocation>
</comment>
<evidence type="ECO:0000313" key="11">
    <source>
        <dbReference type="EMBL" id="MBK1629358.1"/>
    </source>
</evidence>
<evidence type="ECO:0000256" key="7">
    <source>
        <dbReference type="ARBA" id="ARBA00023004"/>
    </source>
</evidence>
<dbReference type="Gene3D" id="1.10.760.10">
    <property type="entry name" value="Cytochrome c-like domain"/>
    <property type="match status" value="2"/>
</dbReference>
<dbReference type="InterPro" id="IPR050597">
    <property type="entry name" value="Cytochrome_c_Oxidase_Subunit"/>
</dbReference>
<feature type="chain" id="PRO_5046737550" evidence="9">
    <location>
        <begin position="26"/>
        <end position="217"/>
    </location>
</feature>
<evidence type="ECO:0000256" key="3">
    <source>
        <dbReference type="ARBA" id="ARBA00022617"/>
    </source>
</evidence>
<dbReference type="PIRSF" id="PIRSF000005">
    <property type="entry name" value="Cytochrome_c4"/>
    <property type="match status" value="1"/>
</dbReference>
<dbReference type="InterPro" id="IPR009056">
    <property type="entry name" value="Cyt_c-like_dom"/>
</dbReference>
<feature type="signal peptide" evidence="9">
    <location>
        <begin position="1"/>
        <end position="25"/>
    </location>
</feature>
<keyword evidence="4 8" id="KW-0479">Metal-binding</keyword>
<organism evidence="11 12">
    <name type="scientific">Thiohalocapsa halophila</name>
    <dbReference type="NCBI Taxonomy" id="69359"/>
    <lineage>
        <taxon>Bacteria</taxon>
        <taxon>Pseudomonadati</taxon>
        <taxon>Pseudomonadota</taxon>
        <taxon>Gammaproteobacteria</taxon>
        <taxon>Chromatiales</taxon>
        <taxon>Chromatiaceae</taxon>
        <taxon>Thiohalocapsa</taxon>
    </lineage>
</organism>
<sequence>MAKATMITALAGGALALGLSAAVTADDDLATGKMLVDTCAGCHGTHGNSVGPASPSIAGMDPWVFTDMMFAFAEGDTYSTIMGRIARGYTEEEWELMGEYLHSQQFEPADQEFKQALVDKGADLHDKYCEKCHIEGGKPVPDEEDYIILAGQWTPYLQYAMSDFQNDRRILPKKMGRKLERMLEAEGDESLDALYAFYAAYTDFESSGAGDDDEDDE</sequence>
<dbReference type="SUPFAM" id="SSF46626">
    <property type="entry name" value="Cytochrome c"/>
    <property type="match status" value="2"/>
</dbReference>
<evidence type="ECO:0000256" key="2">
    <source>
        <dbReference type="ARBA" id="ARBA00022448"/>
    </source>
</evidence>
<keyword evidence="9" id="KW-0732">Signal</keyword>
<evidence type="ECO:0000256" key="5">
    <source>
        <dbReference type="ARBA" id="ARBA00022764"/>
    </source>
</evidence>
<proteinExistence type="predicted"/>
<reference evidence="11 12" key="1">
    <citation type="journal article" date="2020" name="Microorganisms">
        <title>Osmotic Adaptation and Compatible Solute Biosynthesis of Phototrophic Bacteria as Revealed from Genome Analyses.</title>
        <authorList>
            <person name="Imhoff J.F."/>
            <person name="Rahn T."/>
            <person name="Kunzel S."/>
            <person name="Keller A."/>
            <person name="Neulinger S.C."/>
        </authorList>
    </citation>
    <scope>NUCLEOTIDE SEQUENCE [LARGE SCALE GENOMIC DNA]</scope>
    <source>
        <strain evidence="11 12">DSM 6210</strain>
    </source>
</reference>
<evidence type="ECO:0000256" key="1">
    <source>
        <dbReference type="ARBA" id="ARBA00004418"/>
    </source>
</evidence>
<dbReference type="EMBL" id="NRRV01000002">
    <property type="protein sequence ID" value="MBK1629358.1"/>
    <property type="molecule type" value="Genomic_DNA"/>
</dbReference>
<dbReference type="RefSeq" id="WP_200233224.1">
    <property type="nucleotide sequence ID" value="NZ_NRRV01000002.1"/>
</dbReference>
<evidence type="ECO:0000313" key="12">
    <source>
        <dbReference type="Proteomes" id="UP000748752"/>
    </source>
</evidence>
<evidence type="ECO:0000256" key="8">
    <source>
        <dbReference type="PROSITE-ProRule" id="PRU00433"/>
    </source>
</evidence>